<protein>
    <submittedName>
        <fullName evidence="2">Uncharacterized protein</fullName>
    </submittedName>
</protein>
<comment type="caution">
    <text evidence="2">The sequence shown here is derived from an EMBL/GenBank/DDBJ whole genome shotgun (WGS) entry which is preliminary data.</text>
</comment>
<accession>A0A4Y1ZRE4</accession>
<sequence>MTGCAPLTLQRRHHPGETDNFSPSTCQHECSSVIRFCSLLTKERKDDGSDAPLTLHETIIQERIDNFLRTCSARGVAQCHSLFSASNEKERKIDGRMRSSYSSRDNHQERMTTFLEHLPARGVAQCHSLLFRFLTKRNGKIDGRMRSSYIFMRQSSRENTFLRAPVARGVAHHSLCSASCQKKGKIDGRMRSSYIFRDNHPERIDNFSPSTCQHGGVAHVICFCSLLNEKKGKITDRMRLLHLHETIIQERIDKPFLRAPVARGVAQW</sequence>
<keyword evidence="3" id="KW-1185">Reference proteome</keyword>
<gene>
    <name evidence="2" type="ORF">AVEN_175847_1</name>
</gene>
<evidence type="ECO:0000313" key="3">
    <source>
        <dbReference type="Proteomes" id="UP000499080"/>
    </source>
</evidence>
<dbReference type="AlphaFoldDB" id="A0A4Y1ZRE4"/>
<proteinExistence type="predicted"/>
<name>A0A4Y1ZRE4_ARAVE</name>
<evidence type="ECO:0000256" key="1">
    <source>
        <dbReference type="SAM" id="MobiDB-lite"/>
    </source>
</evidence>
<dbReference type="Proteomes" id="UP000499080">
    <property type="component" value="Unassembled WGS sequence"/>
</dbReference>
<feature type="region of interest" description="Disordered" evidence="1">
    <location>
        <begin position="1"/>
        <end position="24"/>
    </location>
</feature>
<reference evidence="2 3" key="1">
    <citation type="journal article" date="2019" name="Sci. Rep.">
        <title>Orb-weaving spider Araneus ventricosus genome elucidates the spidroin gene catalogue.</title>
        <authorList>
            <person name="Kono N."/>
            <person name="Nakamura H."/>
            <person name="Ohtoshi R."/>
            <person name="Moran D.A.P."/>
            <person name="Shinohara A."/>
            <person name="Yoshida Y."/>
            <person name="Fujiwara M."/>
            <person name="Mori M."/>
            <person name="Tomita M."/>
            <person name="Arakawa K."/>
        </authorList>
    </citation>
    <scope>NUCLEOTIDE SEQUENCE [LARGE SCALE GENOMIC DNA]</scope>
</reference>
<evidence type="ECO:0000313" key="2">
    <source>
        <dbReference type="EMBL" id="GBL62312.1"/>
    </source>
</evidence>
<dbReference type="EMBL" id="BGPR01076728">
    <property type="protein sequence ID" value="GBL62312.1"/>
    <property type="molecule type" value="Genomic_DNA"/>
</dbReference>
<organism evidence="2 3">
    <name type="scientific">Araneus ventricosus</name>
    <name type="common">Orbweaver spider</name>
    <name type="synonym">Epeira ventricosa</name>
    <dbReference type="NCBI Taxonomy" id="182803"/>
    <lineage>
        <taxon>Eukaryota</taxon>
        <taxon>Metazoa</taxon>
        <taxon>Ecdysozoa</taxon>
        <taxon>Arthropoda</taxon>
        <taxon>Chelicerata</taxon>
        <taxon>Arachnida</taxon>
        <taxon>Araneae</taxon>
        <taxon>Araneomorphae</taxon>
        <taxon>Entelegynae</taxon>
        <taxon>Araneoidea</taxon>
        <taxon>Araneidae</taxon>
        <taxon>Araneus</taxon>
    </lineage>
</organism>